<comment type="caution">
    <text evidence="2">The sequence shown here is derived from an EMBL/GenBank/DDBJ whole genome shotgun (WGS) entry which is preliminary data.</text>
</comment>
<keyword evidence="3" id="KW-1185">Reference proteome</keyword>
<name>A0A5J5K1R5_9ACTN</name>
<evidence type="ECO:0000313" key="3">
    <source>
        <dbReference type="Proteomes" id="UP000327011"/>
    </source>
</evidence>
<organism evidence="2 3">
    <name type="scientific">Microbispora cellulosiformans</name>
    <dbReference type="NCBI Taxonomy" id="2614688"/>
    <lineage>
        <taxon>Bacteria</taxon>
        <taxon>Bacillati</taxon>
        <taxon>Actinomycetota</taxon>
        <taxon>Actinomycetes</taxon>
        <taxon>Streptosporangiales</taxon>
        <taxon>Streptosporangiaceae</taxon>
        <taxon>Microbispora</taxon>
    </lineage>
</organism>
<sequence>MRPPSPREARSRRMGRRQRRSRRRPPSGAPESWEESCAAWRVRPTWSPIRTGRGCGSASASTWT</sequence>
<gene>
    <name evidence="2" type="ORF">F5972_20715</name>
</gene>
<proteinExistence type="predicted"/>
<dbReference type="EMBL" id="VYTZ01000007">
    <property type="protein sequence ID" value="KAA9376892.1"/>
    <property type="molecule type" value="Genomic_DNA"/>
</dbReference>
<evidence type="ECO:0000256" key="1">
    <source>
        <dbReference type="SAM" id="MobiDB-lite"/>
    </source>
</evidence>
<evidence type="ECO:0000313" key="2">
    <source>
        <dbReference type="EMBL" id="KAA9376892.1"/>
    </source>
</evidence>
<dbReference type="Proteomes" id="UP000327011">
    <property type="component" value="Unassembled WGS sequence"/>
</dbReference>
<feature type="compositionally biased region" description="Basic residues" evidence="1">
    <location>
        <begin position="12"/>
        <end position="25"/>
    </location>
</feature>
<accession>A0A5J5K1R5</accession>
<dbReference type="AlphaFoldDB" id="A0A5J5K1R5"/>
<feature type="compositionally biased region" description="Basic and acidic residues" evidence="1">
    <location>
        <begin position="1"/>
        <end position="11"/>
    </location>
</feature>
<feature type="region of interest" description="Disordered" evidence="1">
    <location>
        <begin position="1"/>
        <end position="37"/>
    </location>
</feature>
<protein>
    <submittedName>
        <fullName evidence="2">Uncharacterized protein</fullName>
    </submittedName>
</protein>
<reference evidence="2 3" key="1">
    <citation type="submission" date="2019-09" db="EMBL/GenBank/DDBJ databases">
        <title>Screening of Novel Bioactive Compounds from Soil-Associated.</title>
        <authorList>
            <person name="Gong X."/>
        </authorList>
    </citation>
    <scope>NUCLEOTIDE SEQUENCE [LARGE SCALE GENOMIC DNA]</scope>
    <source>
        <strain evidence="2 3">Gxj-6</strain>
    </source>
</reference>